<dbReference type="STRING" id="154538.A0A1M2W5Y1"/>
<evidence type="ECO:0000256" key="1">
    <source>
        <dbReference type="ARBA" id="ARBA00022723"/>
    </source>
</evidence>
<name>A0A1M2W5Y1_TRAPU</name>
<dbReference type="PROSITE" id="PS50089">
    <property type="entry name" value="ZF_RING_2"/>
    <property type="match status" value="1"/>
</dbReference>
<evidence type="ECO:0000313" key="7">
    <source>
        <dbReference type="EMBL" id="OJT15271.1"/>
    </source>
</evidence>
<keyword evidence="8" id="KW-1185">Reference proteome</keyword>
<dbReference type="Proteomes" id="UP000184267">
    <property type="component" value="Unassembled WGS sequence"/>
</dbReference>
<evidence type="ECO:0000256" key="5">
    <source>
        <dbReference type="SAM" id="MobiDB-lite"/>
    </source>
</evidence>
<accession>A0A1M2W5Y1</accession>
<protein>
    <recommendedName>
        <fullName evidence="6">RING-type domain-containing protein</fullName>
    </recommendedName>
</protein>
<feature type="compositionally biased region" description="Basic and acidic residues" evidence="5">
    <location>
        <begin position="194"/>
        <end position="214"/>
    </location>
</feature>
<dbReference type="Pfam" id="PF13639">
    <property type="entry name" value="zf-RING_2"/>
    <property type="match status" value="1"/>
</dbReference>
<dbReference type="AlphaFoldDB" id="A0A1M2W5Y1"/>
<evidence type="ECO:0000313" key="8">
    <source>
        <dbReference type="Proteomes" id="UP000184267"/>
    </source>
</evidence>
<gene>
    <name evidence="7" type="ORF">TRAPUB_8193</name>
</gene>
<dbReference type="Gene3D" id="3.30.40.10">
    <property type="entry name" value="Zinc/RING finger domain, C3HC4 (zinc finger)"/>
    <property type="match status" value="1"/>
</dbReference>
<evidence type="ECO:0000256" key="4">
    <source>
        <dbReference type="PROSITE-ProRule" id="PRU00175"/>
    </source>
</evidence>
<reference evidence="7 8" key="1">
    <citation type="submission" date="2016-10" db="EMBL/GenBank/DDBJ databases">
        <title>Genome sequence of the basidiomycete white-rot fungus Trametes pubescens.</title>
        <authorList>
            <person name="Makela M.R."/>
            <person name="Granchi Z."/>
            <person name="Peng M."/>
            <person name="De Vries R.P."/>
            <person name="Grigoriev I."/>
            <person name="Riley R."/>
            <person name="Hilden K."/>
        </authorList>
    </citation>
    <scope>NUCLEOTIDE SEQUENCE [LARGE SCALE GENOMIC DNA]</scope>
    <source>
        <strain evidence="7 8">FBCC735</strain>
    </source>
</reference>
<dbReference type="PANTHER" id="PTHR45969">
    <property type="entry name" value="RING ZINC FINGER PROTEIN-RELATED"/>
    <property type="match status" value="1"/>
</dbReference>
<dbReference type="OMA" id="FCRKDIR"/>
<evidence type="ECO:0000256" key="2">
    <source>
        <dbReference type="ARBA" id="ARBA00022771"/>
    </source>
</evidence>
<dbReference type="EMBL" id="MNAD01000187">
    <property type="protein sequence ID" value="OJT15271.1"/>
    <property type="molecule type" value="Genomic_DNA"/>
</dbReference>
<proteinExistence type="predicted"/>
<evidence type="ECO:0000259" key="6">
    <source>
        <dbReference type="PROSITE" id="PS50089"/>
    </source>
</evidence>
<sequence length="221" mass="24324">MAAEPRPRRRSMTDAFNIIRDPGAAAAARGDLMSMLERNREREAQLDAFAASLPKLTERDLAALGQSDGNCPICLTSLLALLSEEEMALAMDSPAHPVEELGVTQLPPPCGHVFCRKDIRGWLYQGNTTCPTCRRPFIAPGSDEDASVSREAALLDDLLSGALARPIRFDEHFPFDVFPGMQGRPRDSAQQPVDDSRGPDEPREAHFDYDDDRSAYSGMYS</sequence>
<dbReference type="GO" id="GO:0008270">
    <property type="term" value="F:zinc ion binding"/>
    <property type="evidence" value="ECO:0007669"/>
    <property type="project" value="UniProtKB-KW"/>
</dbReference>
<comment type="caution">
    <text evidence="7">The sequence shown here is derived from an EMBL/GenBank/DDBJ whole genome shotgun (WGS) entry which is preliminary data.</text>
</comment>
<feature type="region of interest" description="Disordered" evidence="5">
    <location>
        <begin position="179"/>
        <end position="221"/>
    </location>
</feature>
<dbReference type="SUPFAM" id="SSF57850">
    <property type="entry name" value="RING/U-box"/>
    <property type="match status" value="1"/>
</dbReference>
<dbReference type="InterPro" id="IPR013083">
    <property type="entry name" value="Znf_RING/FYVE/PHD"/>
</dbReference>
<dbReference type="InterPro" id="IPR001841">
    <property type="entry name" value="Znf_RING"/>
</dbReference>
<organism evidence="7 8">
    <name type="scientific">Trametes pubescens</name>
    <name type="common">White-rot fungus</name>
    <dbReference type="NCBI Taxonomy" id="154538"/>
    <lineage>
        <taxon>Eukaryota</taxon>
        <taxon>Fungi</taxon>
        <taxon>Dikarya</taxon>
        <taxon>Basidiomycota</taxon>
        <taxon>Agaricomycotina</taxon>
        <taxon>Agaricomycetes</taxon>
        <taxon>Polyporales</taxon>
        <taxon>Polyporaceae</taxon>
        <taxon>Trametes</taxon>
    </lineage>
</organism>
<evidence type="ECO:0000256" key="3">
    <source>
        <dbReference type="ARBA" id="ARBA00022833"/>
    </source>
</evidence>
<keyword evidence="3" id="KW-0862">Zinc</keyword>
<dbReference type="GO" id="GO:0061630">
    <property type="term" value="F:ubiquitin protein ligase activity"/>
    <property type="evidence" value="ECO:0007669"/>
    <property type="project" value="TreeGrafter"/>
</dbReference>
<dbReference type="PANTHER" id="PTHR45969:SF69">
    <property type="entry name" value="FINGER DOMAIN PROTEIN, PUTATIVE (AFU_ORTHOLOGUE AFUA_3G12190)-RELATED"/>
    <property type="match status" value="1"/>
</dbReference>
<keyword evidence="1" id="KW-0479">Metal-binding</keyword>
<keyword evidence="2 4" id="KW-0863">Zinc-finger</keyword>
<feature type="domain" description="RING-type" evidence="6">
    <location>
        <begin position="71"/>
        <end position="134"/>
    </location>
</feature>
<dbReference type="OrthoDB" id="8062037at2759"/>
<dbReference type="GO" id="GO:0016567">
    <property type="term" value="P:protein ubiquitination"/>
    <property type="evidence" value="ECO:0007669"/>
    <property type="project" value="TreeGrafter"/>
</dbReference>